<dbReference type="PANTHER" id="PTHR22617">
    <property type="entry name" value="CHEMOTAXIS SENSOR HISTIDINE KINASE-RELATED"/>
    <property type="match status" value="1"/>
</dbReference>
<dbReference type="PANTHER" id="PTHR22617:SF43">
    <property type="entry name" value="PROTEIN PILI"/>
    <property type="match status" value="1"/>
</dbReference>
<dbReference type="GO" id="GO:0006935">
    <property type="term" value="P:chemotaxis"/>
    <property type="evidence" value="ECO:0007669"/>
    <property type="project" value="InterPro"/>
</dbReference>
<accession>A0A4P6KUE1</accession>
<dbReference type="GO" id="GO:0005829">
    <property type="term" value="C:cytosol"/>
    <property type="evidence" value="ECO:0007669"/>
    <property type="project" value="TreeGrafter"/>
</dbReference>
<keyword evidence="3" id="KW-1185">Reference proteome</keyword>
<dbReference type="OrthoDB" id="21913at2"/>
<feature type="domain" description="CheW-like" evidence="1">
    <location>
        <begin position="1"/>
        <end position="141"/>
    </location>
</feature>
<gene>
    <name evidence="2" type="ORF">EWM63_05170</name>
</gene>
<name>A0A4P6KUE1_9BURK</name>
<dbReference type="GO" id="GO:0007165">
    <property type="term" value="P:signal transduction"/>
    <property type="evidence" value="ECO:0007669"/>
    <property type="project" value="InterPro"/>
</dbReference>
<dbReference type="InterPro" id="IPR036061">
    <property type="entry name" value="CheW-like_dom_sf"/>
</dbReference>
<dbReference type="SMART" id="SM00260">
    <property type="entry name" value="CheW"/>
    <property type="match status" value="1"/>
</dbReference>
<dbReference type="SUPFAM" id="SSF50341">
    <property type="entry name" value="CheW-like"/>
    <property type="match status" value="1"/>
</dbReference>
<dbReference type="Pfam" id="PF01584">
    <property type="entry name" value="CheW"/>
    <property type="match status" value="1"/>
</dbReference>
<evidence type="ECO:0000313" key="3">
    <source>
        <dbReference type="Proteomes" id="UP000290637"/>
    </source>
</evidence>
<dbReference type="KEGG" id="plue:EWM63_05170"/>
<dbReference type="Gene3D" id="2.40.50.180">
    <property type="entry name" value="CheA-289, Domain 4"/>
    <property type="match status" value="1"/>
</dbReference>
<dbReference type="RefSeq" id="WP_130185581.1">
    <property type="nucleotide sequence ID" value="NZ_CP035913.1"/>
</dbReference>
<protein>
    <submittedName>
        <fullName evidence="2">Chemotaxis protein CheW</fullName>
    </submittedName>
</protein>
<dbReference type="InterPro" id="IPR002545">
    <property type="entry name" value="CheW-lke_dom"/>
</dbReference>
<sequence length="150" mass="15451">MKVLVFHIGPDRYGLPLACIRRVLPLMALKAVPGAPDAVAGLMNLHGSGIPVLDVSRLAGAAAAARQADTRIVLVDYTAPGGTVHGLGLVAERVQGVQDVDDAALAPAGVLAAPFLDRVAGDAQGIVQLVEPDRMLPDALRALLFQDAPP</sequence>
<dbReference type="PROSITE" id="PS50851">
    <property type="entry name" value="CHEW"/>
    <property type="match status" value="1"/>
</dbReference>
<reference evidence="2 3" key="1">
    <citation type="submission" date="2019-02" db="EMBL/GenBank/DDBJ databases">
        <title>Draft Genome Sequences of Six Type Strains of the Genus Massilia.</title>
        <authorList>
            <person name="Miess H."/>
            <person name="Frediansyhah A."/>
            <person name="Gross H."/>
        </authorList>
    </citation>
    <scope>NUCLEOTIDE SEQUENCE [LARGE SCALE GENOMIC DNA]</scope>
    <source>
        <strain evidence="2 3">DSM 17473</strain>
    </source>
</reference>
<proteinExistence type="predicted"/>
<evidence type="ECO:0000259" key="1">
    <source>
        <dbReference type="PROSITE" id="PS50851"/>
    </source>
</evidence>
<dbReference type="Proteomes" id="UP000290637">
    <property type="component" value="Chromosome"/>
</dbReference>
<dbReference type="AlphaFoldDB" id="A0A4P6KUE1"/>
<evidence type="ECO:0000313" key="2">
    <source>
        <dbReference type="EMBL" id="QBE62446.1"/>
    </source>
</evidence>
<dbReference type="EMBL" id="CP035913">
    <property type="protein sequence ID" value="QBE62446.1"/>
    <property type="molecule type" value="Genomic_DNA"/>
</dbReference>
<dbReference type="InterPro" id="IPR039315">
    <property type="entry name" value="CheW"/>
</dbReference>
<organism evidence="2 3">
    <name type="scientific">Pseudoduganella lutea</name>
    <dbReference type="NCBI Taxonomy" id="321985"/>
    <lineage>
        <taxon>Bacteria</taxon>
        <taxon>Pseudomonadati</taxon>
        <taxon>Pseudomonadota</taxon>
        <taxon>Betaproteobacteria</taxon>
        <taxon>Burkholderiales</taxon>
        <taxon>Oxalobacteraceae</taxon>
        <taxon>Telluria group</taxon>
        <taxon>Pseudoduganella</taxon>
    </lineage>
</organism>
<dbReference type="Gene3D" id="2.30.30.40">
    <property type="entry name" value="SH3 Domains"/>
    <property type="match status" value="1"/>
</dbReference>